<keyword evidence="2" id="KW-1185">Reference proteome</keyword>
<protein>
    <submittedName>
        <fullName evidence="1">Single-stranded DNA-binding protein</fullName>
    </submittedName>
</protein>
<sequence>MLSVNELLDVAKLEISNIKTNEVFLVRDLFKGYEWNRISRSDRLLIGTLFLNYIKNDDMGVVPIEKTSSRQQKYKKQDVDKGGK</sequence>
<comment type="caution">
    <text evidence="1">The sequence shown here is derived from an EMBL/GenBank/DDBJ whole genome shotgun (WGS) entry which is preliminary data.</text>
</comment>
<dbReference type="Proteomes" id="UP001169242">
    <property type="component" value="Unassembled WGS sequence"/>
</dbReference>
<dbReference type="EMBL" id="JAQIFT010000040">
    <property type="protein sequence ID" value="MDA3731584.1"/>
    <property type="molecule type" value="Genomic_DNA"/>
</dbReference>
<reference evidence="1" key="1">
    <citation type="journal article" date="2023" name="Int. J. Syst. Evol. Microbiol.">
        <title>&lt;i&gt;Holtiella tumoricola&lt;/i&gt; gen. nov. sp. nov., isolated from a human clinical sample.</title>
        <authorList>
            <person name="Allen-Vercoe E."/>
            <person name="Daigneault M.C."/>
            <person name="Vancuren S.J."/>
            <person name="Cochrane K."/>
            <person name="O'Neal L.L."/>
            <person name="Sankaranarayanan K."/>
            <person name="Lawson P.A."/>
        </authorList>
    </citation>
    <scope>NUCLEOTIDE SEQUENCE</scope>
    <source>
        <strain evidence="1">CC70A</strain>
    </source>
</reference>
<keyword evidence="1" id="KW-0238">DNA-binding</keyword>
<accession>A0AA42J0N4</accession>
<evidence type="ECO:0000313" key="1">
    <source>
        <dbReference type="EMBL" id="MDA3731584.1"/>
    </source>
</evidence>
<dbReference type="AlphaFoldDB" id="A0AA42J0N4"/>
<dbReference type="Pfam" id="PF07205">
    <property type="entry name" value="DUF1413"/>
    <property type="match status" value="1"/>
</dbReference>
<dbReference type="InterPro" id="IPR010813">
    <property type="entry name" value="DUF1413"/>
</dbReference>
<dbReference type="RefSeq" id="WP_271011951.1">
    <property type="nucleotide sequence ID" value="NZ_JAQIFT010000040.1"/>
</dbReference>
<proteinExistence type="predicted"/>
<evidence type="ECO:0000313" key="2">
    <source>
        <dbReference type="Proteomes" id="UP001169242"/>
    </source>
</evidence>
<dbReference type="GO" id="GO:0003677">
    <property type="term" value="F:DNA binding"/>
    <property type="evidence" value="ECO:0007669"/>
    <property type="project" value="UniProtKB-KW"/>
</dbReference>
<organism evidence="1 2">
    <name type="scientific">Holtiella tumoricola</name>
    <dbReference type="NCBI Taxonomy" id="3018743"/>
    <lineage>
        <taxon>Bacteria</taxon>
        <taxon>Bacillati</taxon>
        <taxon>Bacillota</taxon>
        <taxon>Clostridia</taxon>
        <taxon>Lachnospirales</taxon>
        <taxon>Cellulosilyticaceae</taxon>
        <taxon>Holtiella</taxon>
    </lineage>
</organism>
<gene>
    <name evidence="1" type="ORF">PBV87_08865</name>
</gene>
<name>A0AA42J0N4_9FIRM</name>